<name>A0ABD2K476_9BILA</name>
<proteinExistence type="predicted"/>
<dbReference type="InterPro" id="IPR054291">
    <property type="entry name" value="DUF7027"/>
</dbReference>
<feature type="domain" description="DUF7027" evidence="2">
    <location>
        <begin position="19"/>
        <end position="113"/>
    </location>
</feature>
<dbReference type="Pfam" id="PF22954">
    <property type="entry name" value="DUF7027"/>
    <property type="match status" value="1"/>
</dbReference>
<evidence type="ECO:0000313" key="4">
    <source>
        <dbReference type="Proteomes" id="UP001620626"/>
    </source>
</evidence>
<protein>
    <recommendedName>
        <fullName evidence="2">DUF7027 domain-containing protein</fullName>
    </recommendedName>
</protein>
<keyword evidence="1" id="KW-1133">Transmembrane helix</keyword>
<gene>
    <name evidence="3" type="ORF">niasHT_023418</name>
</gene>
<dbReference type="EMBL" id="JBICBT010000839">
    <property type="protein sequence ID" value="KAL3097618.1"/>
    <property type="molecule type" value="Genomic_DNA"/>
</dbReference>
<accession>A0ABD2K476</accession>
<dbReference type="Proteomes" id="UP001620626">
    <property type="component" value="Unassembled WGS sequence"/>
</dbReference>
<keyword evidence="4" id="KW-1185">Reference proteome</keyword>
<feature type="transmembrane region" description="Helical" evidence="1">
    <location>
        <begin position="21"/>
        <end position="41"/>
    </location>
</feature>
<evidence type="ECO:0000256" key="1">
    <source>
        <dbReference type="SAM" id="Phobius"/>
    </source>
</evidence>
<keyword evidence="1" id="KW-0472">Membrane</keyword>
<feature type="transmembrane region" description="Helical" evidence="1">
    <location>
        <begin position="160"/>
        <end position="188"/>
    </location>
</feature>
<dbReference type="AlphaFoldDB" id="A0ABD2K476"/>
<sequence length="224" mass="25623">MDFDPDHEKWKCCFCRIPTGLKILGLAECVLATAVLALGLHLIHVHSVTDKEGFFFCFDLSLCSISVLFGLSSLLMSVGVRFRREQLLYPTVMLRVLLIIFVTVFGVSIGVVRPLPPAVDNDWEEEEEENRIHLLNSKKQKIGGEKRIVNQEEPSIVLRLVFLMFIMLLVSVVMFYTIFLVLQTIRFIKASKRLQRRRSSVYLIGQIDPSLMSIKRPSQCSQMC</sequence>
<comment type="caution">
    <text evidence="3">The sequence shown here is derived from an EMBL/GenBank/DDBJ whole genome shotgun (WGS) entry which is preliminary data.</text>
</comment>
<organism evidence="3 4">
    <name type="scientific">Heterodera trifolii</name>
    <dbReference type="NCBI Taxonomy" id="157864"/>
    <lineage>
        <taxon>Eukaryota</taxon>
        <taxon>Metazoa</taxon>
        <taxon>Ecdysozoa</taxon>
        <taxon>Nematoda</taxon>
        <taxon>Chromadorea</taxon>
        <taxon>Rhabditida</taxon>
        <taxon>Tylenchina</taxon>
        <taxon>Tylenchomorpha</taxon>
        <taxon>Tylenchoidea</taxon>
        <taxon>Heteroderidae</taxon>
        <taxon>Heteroderinae</taxon>
        <taxon>Heterodera</taxon>
    </lineage>
</organism>
<feature type="transmembrane region" description="Helical" evidence="1">
    <location>
        <begin position="53"/>
        <end position="80"/>
    </location>
</feature>
<keyword evidence="1" id="KW-0812">Transmembrane</keyword>
<evidence type="ECO:0000259" key="2">
    <source>
        <dbReference type="Pfam" id="PF22954"/>
    </source>
</evidence>
<feature type="transmembrane region" description="Helical" evidence="1">
    <location>
        <begin position="92"/>
        <end position="112"/>
    </location>
</feature>
<reference evidence="3 4" key="1">
    <citation type="submission" date="2024-10" db="EMBL/GenBank/DDBJ databases">
        <authorList>
            <person name="Kim D."/>
        </authorList>
    </citation>
    <scope>NUCLEOTIDE SEQUENCE [LARGE SCALE GENOMIC DNA]</scope>
    <source>
        <strain evidence="3">BH-2024</strain>
    </source>
</reference>
<evidence type="ECO:0000313" key="3">
    <source>
        <dbReference type="EMBL" id="KAL3097618.1"/>
    </source>
</evidence>